<organism evidence="2 3">
    <name type="scientific">Pleurodeles waltl</name>
    <name type="common">Iberian ribbed newt</name>
    <dbReference type="NCBI Taxonomy" id="8319"/>
    <lineage>
        <taxon>Eukaryota</taxon>
        <taxon>Metazoa</taxon>
        <taxon>Chordata</taxon>
        <taxon>Craniata</taxon>
        <taxon>Vertebrata</taxon>
        <taxon>Euteleostomi</taxon>
        <taxon>Amphibia</taxon>
        <taxon>Batrachia</taxon>
        <taxon>Caudata</taxon>
        <taxon>Salamandroidea</taxon>
        <taxon>Salamandridae</taxon>
        <taxon>Pleurodelinae</taxon>
        <taxon>Pleurodeles</taxon>
    </lineage>
</organism>
<dbReference type="Proteomes" id="UP001066276">
    <property type="component" value="Chromosome 10"/>
</dbReference>
<feature type="compositionally biased region" description="Basic and acidic residues" evidence="1">
    <location>
        <begin position="1"/>
        <end position="10"/>
    </location>
</feature>
<protein>
    <submittedName>
        <fullName evidence="2">Uncharacterized protein</fullName>
    </submittedName>
</protein>
<evidence type="ECO:0000256" key="1">
    <source>
        <dbReference type="SAM" id="MobiDB-lite"/>
    </source>
</evidence>
<sequence>MDGGGAKEARTASVDEQNAGQETGAVDYRRTEENSTESAVTERTRESEFSTEANSKQEDTNTIRHVPGGMWLLQGRGYQKVSRCTPRQFDPLITDVAAVLSTY</sequence>
<reference evidence="2" key="1">
    <citation type="journal article" date="2022" name="bioRxiv">
        <title>Sequencing and chromosome-scale assembly of the giantPleurodeles waltlgenome.</title>
        <authorList>
            <person name="Brown T."/>
            <person name="Elewa A."/>
            <person name="Iarovenko S."/>
            <person name="Subramanian E."/>
            <person name="Araus A.J."/>
            <person name="Petzold A."/>
            <person name="Susuki M."/>
            <person name="Suzuki K.-i.T."/>
            <person name="Hayashi T."/>
            <person name="Toyoda A."/>
            <person name="Oliveira C."/>
            <person name="Osipova E."/>
            <person name="Leigh N.D."/>
            <person name="Simon A."/>
            <person name="Yun M.H."/>
        </authorList>
    </citation>
    <scope>NUCLEOTIDE SEQUENCE</scope>
    <source>
        <strain evidence="2">20211129_DDA</strain>
        <tissue evidence="2">Liver</tissue>
    </source>
</reference>
<evidence type="ECO:0000313" key="2">
    <source>
        <dbReference type="EMBL" id="KAJ1096199.1"/>
    </source>
</evidence>
<accession>A0AAV7M0U2</accession>
<evidence type="ECO:0000313" key="3">
    <source>
        <dbReference type="Proteomes" id="UP001066276"/>
    </source>
</evidence>
<feature type="region of interest" description="Disordered" evidence="1">
    <location>
        <begin position="1"/>
        <end position="64"/>
    </location>
</feature>
<keyword evidence="3" id="KW-1185">Reference proteome</keyword>
<gene>
    <name evidence="2" type="ORF">NDU88_001343</name>
</gene>
<proteinExistence type="predicted"/>
<name>A0AAV7M0U2_PLEWA</name>
<dbReference type="EMBL" id="JANPWB010000014">
    <property type="protein sequence ID" value="KAJ1096199.1"/>
    <property type="molecule type" value="Genomic_DNA"/>
</dbReference>
<comment type="caution">
    <text evidence="2">The sequence shown here is derived from an EMBL/GenBank/DDBJ whole genome shotgun (WGS) entry which is preliminary data.</text>
</comment>
<dbReference type="AlphaFoldDB" id="A0AAV7M0U2"/>